<accession>A0AAV9GSV4</accession>
<evidence type="ECO:0000313" key="2">
    <source>
        <dbReference type="EMBL" id="KAK4450635.1"/>
    </source>
</evidence>
<sequence>MTPTMALSTRPIFHSLGESVLGDRDILRTQHVQRSLSSTKEREPELRKMHTTLVKQHKAMDDPRPSDKHFRVCMYYAQVNKVQLHWAKSIPERDQLVLDIPELSEFYVEMSNQAAAMDMARGGNPNSPVVRFAYGGGGMFGEIPHGVVGARNANRGIAVCYASNWNRTDPPADKKWANRTILSLGPPGSMYVWPGPVVFVRFEYPAATPGPRQCNLVDFDLSASDFDDTVSYLRHLPINNWYPSHVDKGLLNPSSAWSLCRGALLTPLRHDTVYTRLGIQSPPITHLEEEKGVAPDLSLQDISFDMMAGPGRLRGHDLYPLAAAFAVGLYWLVMRVSVTGGGAFADAEKNLGECRRYDVFPNVSTQILTKGAVSKSARRVWDDPRSHEVVDRVDSDPGDPVDPKDVWFFSMPSSDSYIIFDPSGRAVSKYHVYALLEFIRNTHHSKWCPSIFHSYWNNNKRRIVQAVRRNETTAANTTGSEVVAPQGPCPLLHSPYHPRGQQQQGSIVDTLNFTPTFPSRFADRTFNLKKPFLPPEEFRGDSATAAKKRPSMWELVRIITLLKGYVVGDGWAATRWREGRGPKTPAELNQQKNEMREVESYAIAERRANRRDPRARQAGRIAQLQRMPLDAFPKPEKKGESSDPSAASDAPAADT</sequence>
<protein>
    <submittedName>
        <fullName evidence="2">Uncharacterized protein</fullName>
    </submittedName>
</protein>
<proteinExistence type="predicted"/>
<feature type="region of interest" description="Disordered" evidence="1">
    <location>
        <begin position="605"/>
        <end position="655"/>
    </location>
</feature>
<dbReference type="EMBL" id="MU865932">
    <property type="protein sequence ID" value="KAK4450635.1"/>
    <property type="molecule type" value="Genomic_DNA"/>
</dbReference>
<feature type="compositionally biased region" description="Low complexity" evidence="1">
    <location>
        <begin position="642"/>
        <end position="655"/>
    </location>
</feature>
<evidence type="ECO:0000256" key="1">
    <source>
        <dbReference type="SAM" id="MobiDB-lite"/>
    </source>
</evidence>
<gene>
    <name evidence="2" type="ORF">QBC34DRAFT_379344</name>
</gene>
<evidence type="ECO:0000313" key="3">
    <source>
        <dbReference type="Proteomes" id="UP001321760"/>
    </source>
</evidence>
<name>A0AAV9GSV4_9PEZI</name>
<organism evidence="2 3">
    <name type="scientific">Podospora aff. communis PSN243</name>
    <dbReference type="NCBI Taxonomy" id="3040156"/>
    <lineage>
        <taxon>Eukaryota</taxon>
        <taxon>Fungi</taxon>
        <taxon>Dikarya</taxon>
        <taxon>Ascomycota</taxon>
        <taxon>Pezizomycotina</taxon>
        <taxon>Sordariomycetes</taxon>
        <taxon>Sordariomycetidae</taxon>
        <taxon>Sordariales</taxon>
        <taxon>Podosporaceae</taxon>
        <taxon>Podospora</taxon>
    </lineage>
</organism>
<feature type="compositionally biased region" description="Basic and acidic residues" evidence="1">
    <location>
        <begin position="605"/>
        <end position="615"/>
    </location>
</feature>
<reference evidence="2" key="2">
    <citation type="submission" date="2023-05" db="EMBL/GenBank/DDBJ databases">
        <authorList>
            <consortium name="Lawrence Berkeley National Laboratory"/>
            <person name="Steindorff A."/>
            <person name="Hensen N."/>
            <person name="Bonometti L."/>
            <person name="Westerberg I."/>
            <person name="Brannstrom I.O."/>
            <person name="Guillou S."/>
            <person name="Cros-Aarteil S."/>
            <person name="Calhoun S."/>
            <person name="Haridas S."/>
            <person name="Kuo A."/>
            <person name="Mondo S."/>
            <person name="Pangilinan J."/>
            <person name="Riley R."/>
            <person name="Labutti K."/>
            <person name="Andreopoulos B."/>
            <person name="Lipzen A."/>
            <person name="Chen C."/>
            <person name="Yanf M."/>
            <person name="Daum C."/>
            <person name="Ng V."/>
            <person name="Clum A."/>
            <person name="Ohm R."/>
            <person name="Martin F."/>
            <person name="Silar P."/>
            <person name="Natvig D."/>
            <person name="Lalanne C."/>
            <person name="Gautier V."/>
            <person name="Ament-Velasquez S.L."/>
            <person name="Kruys A."/>
            <person name="Hutchinson M.I."/>
            <person name="Powell A.J."/>
            <person name="Barry K."/>
            <person name="Miller A.N."/>
            <person name="Grigoriev I.V."/>
            <person name="Debuchy R."/>
            <person name="Gladieux P."/>
            <person name="Thoren M.H."/>
            <person name="Johannesson H."/>
        </authorList>
    </citation>
    <scope>NUCLEOTIDE SEQUENCE</scope>
    <source>
        <strain evidence="2">PSN243</strain>
    </source>
</reference>
<keyword evidence="3" id="KW-1185">Reference proteome</keyword>
<reference evidence="2" key="1">
    <citation type="journal article" date="2023" name="Mol. Phylogenet. Evol.">
        <title>Genome-scale phylogeny and comparative genomics of the fungal order Sordariales.</title>
        <authorList>
            <person name="Hensen N."/>
            <person name="Bonometti L."/>
            <person name="Westerberg I."/>
            <person name="Brannstrom I.O."/>
            <person name="Guillou S."/>
            <person name="Cros-Aarteil S."/>
            <person name="Calhoun S."/>
            <person name="Haridas S."/>
            <person name="Kuo A."/>
            <person name="Mondo S."/>
            <person name="Pangilinan J."/>
            <person name="Riley R."/>
            <person name="LaButti K."/>
            <person name="Andreopoulos B."/>
            <person name="Lipzen A."/>
            <person name="Chen C."/>
            <person name="Yan M."/>
            <person name="Daum C."/>
            <person name="Ng V."/>
            <person name="Clum A."/>
            <person name="Steindorff A."/>
            <person name="Ohm R.A."/>
            <person name="Martin F."/>
            <person name="Silar P."/>
            <person name="Natvig D.O."/>
            <person name="Lalanne C."/>
            <person name="Gautier V."/>
            <person name="Ament-Velasquez S.L."/>
            <person name="Kruys A."/>
            <person name="Hutchinson M.I."/>
            <person name="Powell A.J."/>
            <person name="Barry K."/>
            <person name="Miller A.N."/>
            <person name="Grigoriev I.V."/>
            <person name="Debuchy R."/>
            <person name="Gladieux P."/>
            <person name="Hiltunen Thoren M."/>
            <person name="Johannesson H."/>
        </authorList>
    </citation>
    <scope>NUCLEOTIDE SEQUENCE</scope>
    <source>
        <strain evidence="2">PSN243</strain>
    </source>
</reference>
<comment type="caution">
    <text evidence="2">The sequence shown here is derived from an EMBL/GenBank/DDBJ whole genome shotgun (WGS) entry which is preliminary data.</text>
</comment>
<dbReference type="AlphaFoldDB" id="A0AAV9GSV4"/>
<dbReference type="Proteomes" id="UP001321760">
    <property type="component" value="Unassembled WGS sequence"/>
</dbReference>